<accession>A0A1P8UI12</accession>
<dbReference type="InterPro" id="IPR013974">
    <property type="entry name" value="SAF"/>
</dbReference>
<dbReference type="CDD" id="cd11616">
    <property type="entry name" value="SAF_DH_OX_like"/>
    <property type="match status" value="1"/>
</dbReference>
<protein>
    <submittedName>
        <fullName evidence="2">NAD(P)-dependent oxidoreductase</fullName>
    </submittedName>
</protein>
<dbReference type="InterPro" id="IPR048423">
    <property type="entry name" value="DRL_cat"/>
</dbReference>
<dbReference type="PANTHER" id="PTHR37850:SF1">
    <property type="entry name" value="SAF DOMAIN PROTEIN"/>
    <property type="match status" value="1"/>
</dbReference>
<evidence type="ECO:0000313" key="2">
    <source>
        <dbReference type="EMBL" id="APZ43468.1"/>
    </source>
</evidence>
<dbReference type="Gene3D" id="3.40.50.720">
    <property type="entry name" value="NAD(P)-binding Rossmann-like Domain"/>
    <property type="match status" value="1"/>
</dbReference>
<dbReference type="KEGG" id="afy:BW247_10525"/>
<dbReference type="SUPFAM" id="SSF51735">
    <property type="entry name" value="NAD(P)-binding Rossmann-fold domains"/>
    <property type="match status" value="1"/>
</dbReference>
<keyword evidence="3" id="KW-1185">Reference proteome</keyword>
<evidence type="ECO:0000313" key="3">
    <source>
        <dbReference type="Proteomes" id="UP000243807"/>
    </source>
</evidence>
<organism evidence="2 3">
    <name type="scientific">Acidihalobacter ferrooxydans</name>
    <dbReference type="NCBI Taxonomy" id="1765967"/>
    <lineage>
        <taxon>Bacteria</taxon>
        <taxon>Pseudomonadati</taxon>
        <taxon>Pseudomonadota</taxon>
        <taxon>Gammaproteobacteria</taxon>
        <taxon>Chromatiales</taxon>
        <taxon>Ectothiorhodospiraceae</taxon>
        <taxon>Acidihalobacter</taxon>
    </lineage>
</organism>
<dbReference type="AlphaFoldDB" id="A0A1P8UI12"/>
<feature type="domain" description="SAF" evidence="1">
    <location>
        <begin position="347"/>
        <end position="412"/>
    </location>
</feature>
<dbReference type="SMART" id="SM00858">
    <property type="entry name" value="SAF"/>
    <property type="match status" value="1"/>
</dbReference>
<sequence>MMVIDKFLQQRETAGRPIRVGMIGAGYQARGVALRLLAGRAPGLRLAAIVNRHLEGARRACTQAGIEQPETVETSAQLARAIADDRPAITQDPGVVLDCPQIDVILEITGSIDYAADLVLRAIGAGKHVVMMNAELDGTVGPILKTYADRAGVCLTQSDGDQPGVIGNLYRHVISIGAQPVLVGNIKGLHDPYRTPETQAEFARRTHQNAAMVTSFADGTKISFEMAVSANAFGLSVARRGMLGPTVAPGTHVSHAPEWYPPEALETPGGVVDYVVQAEPGPGVFVIARYDDPIQQEYLKYYKLGDGPYYVFYHPYHLCHFEAHHSIARAALFQDATLAPEAGPRVDVVATTKRDLRPGDLIDGFGGFMTYGLTENAATVARERLLPMGIAEGCRVIRDVPKDTVLSYADVALPEGRLRDRLREEQNVHFGLAPSGQGV</sequence>
<dbReference type="STRING" id="1765967.BW247_10525"/>
<dbReference type="GO" id="GO:0050661">
    <property type="term" value="F:NADP binding"/>
    <property type="evidence" value="ECO:0007669"/>
    <property type="project" value="InterPro"/>
</dbReference>
<dbReference type="Pfam" id="PF21135">
    <property type="entry name" value="DRL_cat"/>
    <property type="match status" value="1"/>
</dbReference>
<dbReference type="OrthoDB" id="9777844at2"/>
<dbReference type="InterPro" id="IPR005106">
    <property type="entry name" value="Asp/hSer_DH_NAD-bd"/>
</dbReference>
<dbReference type="EMBL" id="CP019434">
    <property type="protein sequence ID" value="APZ43468.1"/>
    <property type="molecule type" value="Genomic_DNA"/>
</dbReference>
<evidence type="ECO:0000259" key="1">
    <source>
        <dbReference type="SMART" id="SM00858"/>
    </source>
</evidence>
<dbReference type="InterPro" id="IPR036291">
    <property type="entry name" value="NAD(P)-bd_dom_sf"/>
</dbReference>
<gene>
    <name evidence="2" type="ORF">BW247_10525</name>
</gene>
<dbReference type="Proteomes" id="UP000243807">
    <property type="component" value="Chromosome"/>
</dbReference>
<proteinExistence type="predicted"/>
<dbReference type="Pfam" id="PF03447">
    <property type="entry name" value="NAD_binding_3"/>
    <property type="match status" value="1"/>
</dbReference>
<dbReference type="GO" id="GO:0016491">
    <property type="term" value="F:oxidoreductase activity"/>
    <property type="evidence" value="ECO:0007669"/>
    <property type="project" value="InterPro"/>
</dbReference>
<name>A0A1P8UI12_9GAMM</name>
<reference evidence="2 3" key="1">
    <citation type="submission" date="2017-01" db="EMBL/GenBank/DDBJ databases">
        <title>Draft sequence of Acidihalobacter ferrooxidans strain DSM 14175 (strain V8).</title>
        <authorList>
            <person name="Khaleque H.N."/>
            <person name="Ramsay J.P."/>
            <person name="Murphy R.J.T."/>
            <person name="Kaksonen A.H."/>
            <person name="Boxall N.J."/>
            <person name="Watkin E.L.J."/>
        </authorList>
    </citation>
    <scope>NUCLEOTIDE SEQUENCE [LARGE SCALE GENOMIC DNA]</scope>
    <source>
        <strain evidence="2 3">V8</strain>
    </source>
</reference>
<dbReference type="PANTHER" id="PTHR37850">
    <property type="entry name" value="STRU PROTEIN"/>
    <property type="match status" value="1"/>
</dbReference>
<dbReference type="RefSeq" id="WP_076837108.1">
    <property type="nucleotide sequence ID" value="NZ_CP019434.1"/>
</dbReference>